<proteinExistence type="predicted"/>
<dbReference type="PROSITE" id="PS51257">
    <property type="entry name" value="PROKAR_LIPOPROTEIN"/>
    <property type="match status" value="1"/>
</dbReference>
<feature type="domain" description="Cell wall hydrolase SleB" evidence="2">
    <location>
        <begin position="59"/>
        <end position="160"/>
    </location>
</feature>
<evidence type="ECO:0000256" key="1">
    <source>
        <dbReference type="SAM" id="SignalP"/>
    </source>
</evidence>
<name>A0A6L5Z548_9RHOB</name>
<dbReference type="EMBL" id="WIND01000016">
    <property type="protein sequence ID" value="MSU91152.1"/>
    <property type="molecule type" value="Genomic_DNA"/>
</dbReference>
<dbReference type="GO" id="GO:0016787">
    <property type="term" value="F:hydrolase activity"/>
    <property type="evidence" value="ECO:0007669"/>
    <property type="project" value="InterPro"/>
</dbReference>
<sequence length="161" mass="17472">MLASLPRFITLGVLVVAACAAPQEDTISRTETETPAVSFTDADFTCLREAVYYEAAANSLSGQRAVANVILNRAEDPRFPNSVCGVVADGCQFSYRCDGKPEVFGDQVKLANATRATEVALANPQEDVTDGALFFHAKWMKPGWFATLRRTVALGGNIFYR</sequence>
<gene>
    <name evidence="3" type="ORF">GE300_16305</name>
</gene>
<dbReference type="Proteomes" id="UP000474957">
    <property type="component" value="Unassembled WGS sequence"/>
</dbReference>
<dbReference type="InterPro" id="IPR011105">
    <property type="entry name" value="Cell_wall_hydrolase_SleB"/>
</dbReference>
<organism evidence="3 4">
    <name type="scientific">Halovulum marinum</name>
    <dbReference type="NCBI Taxonomy" id="2662447"/>
    <lineage>
        <taxon>Bacteria</taxon>
        <taxon>Pseudomonadati</taxon>
        <taxon>Pseudomonadota</taxon>
        <taxon>Alphaproteobacteria</taxon>
        <taxon>Rhodobacterales</taxon>
        <taxon>Paracoccaceae</taxon>
        <taxon>Halovulum</taxon>
    </lineage>
</organism>
<evidence type="ECO:0000259" key="2">
    <source>
        <dbReference type="Pfam" id="PF07486"/>
    </source>
</evidence>
<dbReference type="Gene3D" id="1.10.10.2520">
    <property type="entry name" value="Cell wall hydrolase SleB, domain 1"/>
    <property type="match status" value="1"/>
</dbReference>
<evidence type="ECO:0000313" key="4">
    <source>
        <dbReference type="Proteomes" id="UP000474957"/>
    </source>
</evidence>
<feature type="signal peptide" evidence="1">
    <location>
        <begin position="1"/>
        <end position="20"/>
    </location>
</feature>
<evidence type="ECO:0000313" key="3">
    <source>
        <dbReference type="EMBL" id="MSU91152.1"/>
    </source>
</evidence>
<feature type="chain" id="PRO_5026897323" description="Cell wall hydrolase SleB domain-containing protein" evidence="1">
    <location>
        <begin position="21"/>
        <end position="161"/>
    </location>
</feature>
<reference evidence="3 4" key="1">
    <citation type="submission" date="2019-10" db="EMBL/GenBank/DDBJ databases">
        <title>Cognatihalovulum marinum gen. nov. sp. nov., a new member of the family Rhodobacteraceae isolated from deep seawater of the Northwest Indian Ocean.</title>
        <authorList>
            <person name="Ruan C."/>
            <person name="Wang J."/>
            <person name="Zheng X."/>
            <person name="Song L."/>
            <person name="Zhu Y."/>
            <person name="Huang Y."/>
            <person name="Lu Z."/>
            <person name="Du W."/>
            <person name="Huang L."/>
            <person name="Dai X."/>
        </authorList>
    </citation>
    <scope>NUCLEOTIDE SEQUENCE [LARGE SCALE GENOMIC DNA]</scope>
    <source>
        <strain evidence="3 4">2CG4</strain>
    </source>
</reference>
<dbReference type="Pfam" id="PF07486">
    <property type="entry name" value="Hydrolase_2"/>
    <property type="match status" value="1"/>
</dbReference>
<comment type="caution">
    <text evidence="3">The sequence shown here is derived from an EMBL/GenBank/DDBJ whole genome shotgun (WGS) entry which is preliminary data.</text>
</comment>
<dbReference type="InterPro" id="IPR042047">
    <property type="entry name" value="SleB_dom1"/>
</dbReference>
<accession>A0A6L5Z548</accession>
<dbReference type="RefSeq" id="WP_154448020.1">
    <property type="nucleotide sequence ID" value="NZ_WIND01000016.1"/>
</dbReference>
<keyword evidence="4" id="KW-1185">Reference proteome</keyword>
<protein>
    <recommendedName>
        <fullName evidence="2">Cell wall hydrolase SleB domain-containing protein</fullName>
    </recommendedName>
</protein>
<dbReference type="AlphaFoldDB" id="A0A6L5Z548"/>
<keyword evidence="1" id="KW-0732">Signal</keyword>